<accession>A0A1Z5JH57</accession>
<gene>
    <name evidence="1" type="ORF">FisN_17Hu270</name>
</gene>
<comment type="caution">
    <text evidence="1">The sequence shown here is derived from an EMBL/GenBank/DDBJ whole genome shotgun (WGS) entry which is preliminary data.</text>
</comment>
<dbReference type="InParanoid" id="A0A1Z5JH57"/>
<protein>
    <submittedName>
        <fullName evidence="1">Uncharacterized protein</fullName>
    </submittedName>
</protein>
<evidence type="ECO:0000313" key="2">
    <source>
        <dbReference type="Proteomes" id="UP000198406"/>
    </source>
</evidence>
<name>A0A1Z5JH57_FISSO</name>
<sequence length="158" mass="15990">MLGAMEGLADGLLDGSEVDGIAVIVGSDVMVGIALAVGNQVSVGKAVVGKLEVEGHAVVGAKDAEGDAEEVGVTLLLVPIEGAKDGLNDVSLKEEGANDGRLLFGASDRFAFDGANEGIALLVELRAAGAAVGIPCCKYRSMEISQWGPVNVLSLQTQ</sequence>
<dbReference type="EMBL" id="BDSP01000061">
    <property type="protein sequence ID" value="GAX13329.1"/>
    <property type="molecule type" value="Genomic_DNA"/>
</dbReference>
<dbReference type="Proteomes" id="UP000198406">
    <property type="component" value="Unassembled WGS sequence"/>
</dbReference>
<evidence type="ECO:0000313" key="1">
    <source>
        <dbReference type="EMBL" id="GAX13329.1"/>
    </source>
</evidence>
<reference evidence="1 2" key="1">
    <citation type="journal article" date="2015" name="Plant Cell">
        <title>Oil accumulation by the oleaginous diatom Fistulifera solaris as revealed by the genome and transcriptome.</title>
        <authorList>
            <person name="Tanaka T."/>
            <person name="Maeda Y."/>
            <person name="Veluchamy A."/>
            <person name="Tanaka M."/>
            <person name="Abida H."/>
            <person name="Marechal E."/>
            <person name="Bowler C."/>
            <person name="Muto M."/>
            <person name="Sunaga Y."/>
            <person name="Tanaka M."/>
            <person name="Yoshino T."/>
            <person name="Taniguchi T."/>
            <person name="Fukuda Y."/>
            <person name="Nemoto M."/>
            <person name="Matsumoto M."/>
            <person name="Wong P.S."/>
            <person name="Aburatani S."/>
            <person name="Fujibuchi W."/>
        </authorList>
    </citation>
    <scope>NUCLEOTIDE SEQUENCE [LARGE SCALE GENOMIC DNA]</scope>
    <source>
        <strain evidence="1 2">JPCC DA0580</strain>
    </source>
</reference>
<keyword evidence="2" id="KW-1185">Reference proteome</keyword>
<proteinExistence type="predicted"/>
<organism evidence="1 2">
    <name type="scientific">Fistulifera solaris</name>
    <name type="common">Oleaginous diatom</name>
    <dbReference type="NCBI Taxonomy" id="1519565"/>
    <lineage>
        <taxon>Eukaryota</taxon>
        <taxon>Sar</taxon>
        <taxon>Stramenopiles</taxon>
        <taxon>Ochrophyta</taxon>
        <taxon>Bacillariophyta</taxon>
        <taxon>Bacillariophyceae</taxon>
        <taxon>Bacillariophycidae</taxon>
        <taxon>Naviculales</taxon>
        <taxon>Naviculaceae</taxon>
        <taxon>Fistulifera</taxon>
    </lineage>
</organism>
<dbReference type="AlphaFoldDB" id="A0A1Z5JH57"/>